<protein>
    <submittedName>
        <fullName evidence="4">Fam-a protein</fullName>
    </submittedName>
</protein>
<proteinExistence type="predicted"/>
<feature type="compositionally biased region" description="Low complexity" evidence="1">
    <location>
        <begin position="48"/>
        <end position="64"/>
    </location>
</feature>
<keyword evidence="2" id="KW-0732">Signal</keyword>
<organism evidence="4 5">
    <name type="scientific">Plasmodium yoelii</name>
    <dbReference type="NCBI Taxonomy" id="5861"/>
    <lineage>
        <taxon>Eukaryota</taxon>
        <taxon>Sar</taxon>
        <taxon>Alveolata</taxon>
        <taxon>Apicomplexa</taxon>
        <taxon>Aconoidasida</taxon>
        <taxon>Haemosporida</taxon>
        <taxon>Plasmodiidae</taxon>
        <taxon>Plasmodium</taxon>
        <taxon>Plasmodium (Vinckeia)</taxon>
    </lineage>
</organism>
<dbReference type="OrthoDB" id="371613at2759"/>
<reference evidence="4" key="4">
    <citation type="submission" date="2019-05" db="EMBL/GenBank/DDBJ databases">
        <authorList>
            <consortium name="Pathogen Informatics"/>
        </authorList>
    </citation>
    <scope>NUCLEOTIDE SEQUENCE</scope>
    <source>
        <strain evidence="4">17X</strain>
    </source>
</reference>
<evidence type="ECO:0000313" key="5">
    <source>
        <dbReference type="Proteomes" id="UP000072874"/>
    </source>
</evidence>
<dbReference type="Proteomes" id="UP000072874">
    <property type="component" value="Chromosome 6"/>
</dbReference>
<dbReference type="EMBL" id="LK934634">
    <property type="protein sequence ID" value="CDU17113.1"/>
    <property type="molecule type" value="Genomic_DNA"/>
</dbReference>
<evidence type="ECO:0000313" key="3">
    <source>
        <dbReference type="EMBL" id="CDU17113.1"/>
    </source>
</evidence>
<reference evidence="5 6" key="1">
    <citation type="journal article" date="2014" name="BMC Biol.">
        <title>A comprehensive evaluation of rodent malaria parasite genomes and gene expression.</title>
        <authorList>
            <person name="Otto T.D."/>
            <person name="Bohme U."/>
            <person name="Jackson A.P."/>
            <person name="Hunt M."/>
            <person name="Franke-Fayard B."/>
            <person name="Hoeijmakers W.A."/>
            <person name="Religa A.A."/>
            <person name="Robertson L."/>
            <person name="Sanders M."/>
            <person name="Ogun S.A."/>
            <person name="Cunningham D."/>
            <person name="Erhart A."/>
            <person name="Billker O."/>
            <person name="Khan S.M."/>
            <person name="Stunnenberg H.G."/>
            <person name="Langhorne J."/>
            <person name="Holder A.A."/>
            <person name="Waters A.P."/>
            <person name="Newbold C.I."/>
            <person name="Pain A."/>
            <person name="Berriman M."/>
            <person name="Janse C.J."/>
        </authorList>
    </citation>
    <scope>NUCLEOTIDE SEQUENCE [LARGE SCALE GENOMIC DNA]</scope>
    <source>
        <strain evidence="4 5">17X</strain>
        <strain evidence="3 6">YM</strain>
    </source>
</reference>
<dbReference type="InterPro" id="IPR006486">
    <property type="entry name" value="PYST_A"/>
</dbReference>
<evidence type="ECO:0000256" key="1">
    <source>
        <dbReference type="SAM" id="MobiDB-lite"/>
    </source>
</evidence>
<reference evidence="4" key="3">
    <citation type="submission" date="2014-05" db="EMBL/GenBank/DDBJ databases">
        <authorList>
            <person name="Aslett M.A."/>
            <person name="De Silva N."/>
        </authorList>
    </citation>
    <scope>NUCLEOTIDE SEQUENCE</scope>
    <source>
        <strain evidence="4">17X</strain>
    </source>
</reference>
<feature type="chain" id="PRO_5014502137" evidence="2">
    <location>
        <begin position="26"/>
        <end position="310"/>
    </location>
</feature>
<dbReference type="VEuPathDB" id="PlasmoDB:PY03284"/>
<gene>
    <name evidence="4" type="ORF">PY17X_0626400</name>
    <name evidence="3" type="ORF">PYYM_0625400</name>
</gene>
<sequence>MNNKYIKIVFLVIGLFAYVSNKALATESADSKSVRKKSIKKKDASKEGSSSNATPSSSNGNPNTQNGEYVIPLCTNPEEIRKASELMDEVIKLLQHHATNEEGYDMKKRHDKHITIQYKNNKGQGVQKLDLKIRNSDKYNEIIQMLCESKGIQHFGDIMVKGKFILKYTPNLVMIKQRYRNVSKTFKGHFHALFSKVEISPNTTMIAYASADINDQNSTIQEINGNGTSINGASLESDNNSQEKAITGVPKQKAANIFGFLVKKEDNHVKITHISSINENIPFSHNYIIQIVKTNKLAAIMRLRDHFTSN</sequence>
<dbReference type="AlphaFoldDB" id="A0A078KDJ0"/>
<feature type="signal peptide" evidence="2">
    <location>
        <begin position="1"/>
        <end position="25"/>
    </location>
</feature>
<evidence type="ECO:0000256" key="2">
    <source>
        <dbReference type="SAM" id="SignalP"/>
    </source>
</evidence>
<dbReference type="EMBL" id="LM993660">
    <property type="protein sequence ID" value="VTZ75600.1"/>
    <property type="molecule type" value="Genomic_DNA"/>
</dbReference>
<name>A0A078KDJ0_PLAYE</name>
<dbReference type="NCBIfam" id="TIGR01599">
    <property type="entry name" value="PYST-A"/>
    <property type="match status" value="1"/>
</dbReference>
<dbReference type="OMA" id="HITIQYK"/>
<dbReference type="VEuPathDB" id="PlasmoDB:PY17X_0626400"/>
<reference evidence="3" key="2">
    <citation type="submission" date="2014-05" db="EMBL/GenBank/DDBJ databases">
        <authorList>
            <person name="Aslett A.Martin."/>
            <person name="De Silva Nishadi"/>
        </authorList>
    </citation>
    <scope>NUCLEOTIDE SEQUENCE</scope>
    <source>
        <strain evidence="3">YM</strain>
    </source>
</reference>
<feature type="region of interest" description="Disordered" evidence="1">
    <location>
        <begin position="29"/>
        <end position="70"/>
    </location>
</feature>
<dbReference type="RefSeq" id="XP_022813221.1">
    <property type="nucleotide sequence ID" value="XM_022955447.1"/>
</dbReference>
<dbReference type="VEuPathDB" id="PlasmoDB:PY03285"/>
<dbReference type="VEuPathDB" id="PlasmoDB:PYYM_0625400"/>
<accession>A0A078KDJ0</accession>
<dbReference type="KEGG" id="pyo:PY17X_0626400"/>
<dbReference type="Proteomes" id="UP000072904">
    <property type="component" value="Chromosome 6"/>
</dbReference>
<dbReference type="VEuPathDB" id="PlasmoDB:Py17XNL_000600808"/>
<evidence type="ECO:0000313" key="6">
    <source>
        <dbReference type="Proteomes" id="UP000072904"/>
    </source>
</evidence>
<dbReference type="GeneID" id="3830505"/>
<evidence type="ECO:0000313" key="4">
    <source>
        <dbReference type="EMBL" id="VTZ75600.1"/>
    </source>
</evidence>
<dbReference type="SUPFAM" id="SSF55961">
    <property type="entry name" value="Bet v1-like"/>
    <property type="match status" value="1"/>
</dbReference>